<dbReference type="AlphaFoldDB" id="S6B0G2"/>
<keyword evidence="1" id="KW-0521">NADP</keyword>
<reference evidence="3" key="1">
    <citation type="journal article" date="2014" name="BMC Genomics">
        <title>The Babesia bovis gene and promoter model: an update from full-length EST analysis.</title>
        <authorList>
            <person name="Yamagishi J."/>
            <person name="Wakaguri H."/>
            <person name="Yokoyama N."/>
            <person name="Yamashita R."/>
            <person name="Suzuki Y."/>
            <person name="Xuan X."/>
            <person name="Igarashi I."/>
        </authorList>
    </citation>
    <scope>NUCLEOTIDE SEQUENCE</scope>
    <source>
        <strain evidence="3">Texas</strain>
    </source>
</reference>
<evidence type="ECO:0000256" key="1">
    <source>
        <dbReference type="ARBA" id="ARBA00022857"/>
    </source>
</evidence>
<accession>S6B0G2</accession>
<organism evidence="3">
    <name type="scientific">Babesia bovis</name>
    <dbReference type="NCBI Taxonomy" id="5865"/>
    <lineage>
        <taxon>Eukaryota</taxon>
        <taxon>Sar</taxon>
        <taxon>Alveolata</taxon>
        <taxon>Apicomplexa</taxon>
        <taxon>Aconoidasida</taxon>
        <taxon>Piroplasmida</taxon>
        <taxon>Babesiidae</taxon>
        <taxon>Babesia</taxon>
    </lineage>
</organism>
<protein>
    <submittedName>
        <fullName evidence="3">Dihydrouridine synthase, putative</fullName>
    </submittedName>
</protein>
<dbReference type="VEuPathDB" id="PiroplasmaDB:BBOV_IV004780"/>
<gene>
    <name evidence="3" type="primary">BBOV_IV004780</name>
</gene>
<sequence length="124" mass="14344">MSSESLLERPYLFSRNTYDHLDIMDEYLGIVRRYPDQSPCCIRGHAFKILFQHCQRHPEIRNRLTDAMSLDDFSSVVSYLRTVDLGMESYTHVEGSWYRRHRSAAGIVPNSSSGVNYDPVALRA</sequence>
<dbReference type="PANTHER" id="PTHR11082:SF5">
    <property type="entry name" value="TRNA-DIHYDROURIDINE(16_17) SYNTHASE [NAD(P)(+)]-LIKE"/>
    <property type="match status" value="1"/>
</dbReference>
<name>S6B0G2_BABBO</name>
<proteinExistence type="evidence at transcript level"/>
<evidence type="ECO:0000313" key="3">
    <source>
        <dbReference type="EMBL" id="BAN64803.1"/>
    </source>
</evidence>
<dbReference type="GO" id="GO:0017150">
    <property type="term" value="F:tRNA dihydrouridine synthase activity"/>
    <property type="evidence" value="ECO:0007669"/>
    <property type="project" value="TreeGrafter"/>
</dbReference>
<evidence type="ECO:0000256" key="2">
    <source>
        <dbReference type="ARBA" id="ARBA00023027"/>
    </source>
</evidence>
<dbReference type="PANTHER" id="PTHR11082">
    <property type="entry name" value="TRNA-DIHYDROURIDINE SYNTHASE"/>
    <property type="match status" value="1"/>
</dbReference>
<dbReference type="EMBL" id="AK441009">
    <property type="protein sequence ID" value="BAN64803.1"/>
    <property type="molecule type" value="mRNA"/>
</dbReference>
<keyword evidence="2" id="KW-0520">NAD</keyword>